<evidence type="ECO:0000313" key="2">
    <source>
        <dbReference type="EMBL" id="RZN55701.1"/>
    </source>
</evidence>
<evidence type="ECO:0000259" key="1">
    <source>
        <dbReference type="Pfam" id="PF13175"/>
    </source>
</evidence>
<dbReference type="InterPro" id="IPR027417">
    <property type="entry name" value="P-loop_NTPase"/>
</dbReference>
<dbReference type="Pfam" id="PF13175">
    <property type="entry name" value="AAA_15"/>
    <property type="match status" value="1"/>
</dbReference>
<dbReference type="SUPFAM" id="SSF52540">
    <property type="entry name" value="P-loop containing nucleoside triphosphate hydrolases"/>
    <property type="match status" value="1"/>
</dbReference>
<name>A0A520KER5_9CREN</name>
<organism evidence="2 4">
    <name type="scientific">Thermoproteota archaeon</name>
    <dbReference type="NCBI Taxonomy" id="2056631"/>
    <lineage>
        <taxon>Archaea</taxon>
        <taxon>Thermoproteota</taxon>
    </lineage>
</organism>
<feature type="non-terminal residue" evidence="2">
    <location>
        <position position="39"/>
    </location>
</feature>
<dbReference type="Proteomes" id="UP000316080">
    <property type="component" value="Unassembled WGS sequence"/>
</dbReference>
<dbReference type="EMBL" id="RXIH01000037">
    <property type="protein sequence ID" value="RZN55701.1"/>
    <property type="molecule type" value="Genomic_DNA"/>
</dbReference>
<protein>
    <submittedName>
        <fullName evidence="2">Chromosome segregation protein SMC</fullName>
    </submittedName>
</protein>
<sequence>MFTCLNVENFLSLKNINLELNKVNILIGPNASGKSNIVR</sequence>
<dbReference type="Gene3D" id="3.40.50.300">
    <property type="entry name" value="P-loop containing nucleotide triphosphate hydrolases"/>
    <property type="match status" value="1"/>
</dbReference>
<dbReference type="AlphaFoldDB" id="A0A520KER5"/>
<dbReference type="Proteomes" id="UP000317265">
    <property type="component" value="Unassembled WGS sequence"/>
</dbReference>
<reference evidence="2 4" key="2">
    <citation type="journal article" date="2019" name="Nat. Microbiol.">
        <title>Wide diversity of methane and short-chain alkane metabolisms in uncultured archaea.</title>
        <authorList>
            <person name="Borrel G."/>
            <person name="Adam P.S."/>
            <person name="McKay L.J."/>
            <person name="Chen L.X."/>
            <person name="Sierra-Garcia I.N."/>
            <person name="Sieber C.M."/>
            <person name="Letourneur Q."/>
            <person name="Ghozlane A."/>
            <person name="Andersen G.L."/>
            <person name="Li W.J."/>
            <person name="Hallam S.J."/>
            <person name="Muyzer G."/>
            <person name="de Oliveira V.M."/>
            <person name="Inskeep W.P."/>
            <person name="Banfield J.F."/>
            <person name="Gribaldo S."/>
        </authorList>
    </citation>
    <scope>NUCLEOTIDE SEQUENCE [LARGE SCALE GENOMIC DNA]</scope>
    <source>
        <strain evidence="2">Verst-YHS</strain>
    </source>
</reference>
<reference evidence="3 5" key="1">
    <citation type="journal article" date="2019" name="Nat. Microbiol.">
        <title>Expanding anaerobic alkane metabolism in the domain of Archaea.</title>
        <authorList>
            <person name="Wang Y."/>
            <person name="Wegener G."/>
            <person name="Hou J."/>
            <person name="Wang F."/>
            <person name="Xiao X."/>
        </authorList>
    </citation>
    <scope>NUCLEOTIDE SEQUENCE [LARGE SCALE GENOMIC DNA]</scope>
    <source>
        <strain evidence="3">WYZ-LMO11</strain>
    </source>
</reference>
<evidence type="ECO:0000313" key="5">
    <source>
        <dbReference type="Proteomes" id="UP000317265"/>
    </source>
</evidence>
<proteinExistence type="predicted"/>
<comment type="caution">
    <text evidence="2">The sequence shown here is derived from an EMBL/GenBank/DDBJ whole genome shotgun (WGS) entry which is preliminary data.</text>
</comment>
<gene>
    <name evidence="3" type="ORF">DSO09_03645</name>
    <name evidence="2" type="ORF">EF809_04665</name>
</gene>
<accession>A0A520KER5</accession>
<evidence type="ECO:0000313" key="3">
    <source>
        <dbReference type="EMBL" id="TDA38745.1"/>
    </source>
</evidence>
<dbReference type="EMBL" id="QNVI01000043">
    <property type="protein sequence ID" value="TDA38745.1"/>
    <property type="molecule type" value="Genomic_DNA"/>
</dbReference>
<evidence type="ECO:0000313" key="4">
    <source>
        <dbReference type="Proteomes" id="UP000316080"/>
    </source>
</evidence>
<dbReference type="InterPro" id="IPR041685">
    <property type="entry name" value="AAA_GajA/Old/RecF-like"/>
</dbReference>
<feature type="domain" description="Endonuclease GajA/Old nuclease/RecF-like AAA" evidence="1">
    <location>
        <begin position="5"/>
        <end position="38"/>
    </location>
</feature>